<protein>
    <submittedName>
        <fullName evidence="2">Uncharacterized protein</fullName>
    </submittedName>
</protein>
<dbReference type="EMBL" id="CAJNNW010006155">
    <property type="protein sequence ID" value="CAE8648057.1"/>
    <property type="molecule type" value="Genomic_DNA"/>
</dbReference>
<name>A0A813IB32_POLGL</name>
<feature type="non-terminal residue" evidence="2">
    <location>
        <position position="287"/>
    </location>
</feature>
<proteinExistence type="predicted"/>
<accession>A0A813IB32</accession>
<organism evidence="2 3">
    <name type="scientific">Polarella glacialis</name>
    <name type="common">Dinoflagellate</name>
    <dbReference type="NCBI Taxonomy" id="89957"/>
    <lineage>
        <taxon>Eukaryota</taxon>
        <taxon>Sar</taxon>
        <taxon>Alveolata</taxon>
        <taxon>Dinophyceae</taxon>
        <taxon>Suessiales</taxon>
        <taxon>Suessiaceae</taxon>
        <taxon>Polarella</taxon>
    </lineage>
</organism>
<feature type="coiled-coil region" evidence="1">
    <location>
        <begin position="54"/>
        <end position="257"/>
    </location>
</feature>
<dbReference type="AlphaFoldDB" id="A0A813IB32"/>
<sequence length="287" mass="33939">VGMAELSDEIKELNNSVAYNVLEELQKNGSLSKSEMDLYKSKYSKLHEFVIQTYENTENFLARAKQLNQRLMAEKIKLEKTTLESQEDHACIEQLTHQRFEIEQEYQVAQDREMMLQIQLSELEHEKREKQVQLEEREVERLAEAEPKLQKARDDIEFIVREQEMMRLQKESYQEKLEEYNQRLKDVEQDIESNKMVYTGFELEHNKIRADPERIKKQAEKFENAVKALQDAQKEKVNEIEAANEVAKRTAADAKDTDDQRAKKQMRLQLMTESSKITDQSCDDVKK</sequence>
<evidence type="ECO:0000256" key="1">
    <source>
        <dbReference type="SAM" id="Coils"/>
    </source>
</evidence>
<dbReference type="Proteomes" id="UP000626109">
    <property type="component" value="Unassembled WGS sequence"/>
</dbReference>
<evidence type="ECO:0000313" key="3">
    <source>
        <dbReference type="Proteomes" id="UP000626109"/>
    </source>
</evidence>
<reference evidence="2" key="1">
    <citation type="submission" date="2021-02" db="EMBL/GenBank/DDBJ databases">
        <authorList>
            <person name="Dougan E. K."/>
            <person name="Rhodes N."/>
            <person name="Thang M."/>
            <person name="Chan C."/>
        </authorList>
    </citation>
    <scope>NUCLEOTIDE SEQUENCE</scope>
</reference>
<keyword evidence="1" id="KW-0175">Coiled coil</keyword>
<feature type="non-terminal residue" evidence="2">
    <location>
        <position position="1"/>
    </location>
</feature>
<gene>
    <name evidence="2" type="ORF">PGLA2088_LOCUS6226</name>
</gene>
<comment type="caution">
    <text evidence="2">The sequence shown here is derived from an EMBL/GenBank/DDBJ whole genome shotgun (WGS) entry which is preliminary data.</text>
</comment>
<evidence type="ECO:0000313" key="2">
    <source>
        <dbReference type="EMBL" id="CAE8648057.1"/>
    </source>
</evidence>